<accession>A0A7R9D9N7</accession>
<dbReference type="EMBL" id="OC321763">
    <property type="protein sequence ID" value="CAD7410625.1"/>
    <property type="molecule type" value="Genomic_DNA"/>
</dbReference>
<dbReference type="AlphaFoldDB" id="A0A7R9D9N7"/>
<name>A0A7R9D9N7_TIMCR</name>
<evidence type="ECO:0000313" key="1">
    <source>
        <dbReference type="EMBL" id="CAD7410625.1"/>
    </source>
</evidence>
<reference evidence="1" key="1">
    <citation type="submission" date="2020-11" db="EMBL/GenBank/DDBJ databases">
        <authorList>
            <person name="Tran Van P."/>
        </authorList>
    </citation>
    <scope>NUCLEOTIDE SEQUENCE</scope>
</reference>
<proteinExistence type="predicted"/>
<gene>
    <name evidence="1" type="ORF">TCEB3V08_LOCUS10568</name>
</gene>
<organism evidence="1">
    <name type="scientific">Timema cristinae</name>
    <name type="common">Walking stick</name>
    <dbReference type="NCBI Taxonomy" id="61476"/>
    <lineage>
        <taxon>Eukaryota</taxon>
        <taxon>Metazoa</taxon>
        <taxon>Ecdysozoa</taxon>
        <taxon>Arthropoda</taxon>
        <taxon>Hexapoda</taxon>
        <taxon>Insecta</taxon>
        <taxon>Pterygota</taxon>
        <taxon>Neoptera</taxon>
        <taxon>Polyneoptera</taxon>
        <taxon>Phasmatodea</taxon>
        <taxon>Timematodea</taxon>
        <taxon>Timematoidea</taxon>
        <taxon>Timematidae</taxon>
        <taxon>Timema</taxon>
    </lineage>
</organism>
<sequence>MHPLTVGESRMRAQPPLPVWSVGGGSRKSVEPWFLEHFSPADEPDKDGLYSRALGLRFQLDKRHFNNPLELKCSATVGGHTWDRVISPGLATLTNQKLAQESLRRGPDVGHLLPGNCVTPRCPEVLTLAAISTTSTDKQLQQNIIKRVHSNLLSSRENTANMVEHTATSLGFNNGTGDALIVYPGCAPSSLSPSLSNNGTGALSLFTLAALPLLCLPPCLTTGPARSHCLPWLRSLFSVSLFV</sequence>
<protein>
    <submittedName>
        <fullName evidence="1">Uncharacterized protein</fullName>
    </submittedName>
</protein>